<evidence type="ECO:0000313" key="2">
    <source>
        <dbReference type="Proteomes" id="UP000605733"/>
    </source>
</evidence>
<sequence>MPKLIIKRNSEWANKMRLFDLYLNGRKFAEIKDKQLLSFEIPEGKYQLIAKIDWCGSQPLNIEIKEDEIKRIKIEGLK</sequence>
<protein>
    <submittedName>
        <fullName evidence="1">Uncharacterized protein</fullName>
    </submittedName>
</protein>
<reference evidence="2" key="1">
    <citation type="journal article" date="2019" name="Int. J. Syst. Evol. Microbiol.">
        <title>The Global Catalogue of Microorganisms (GCM) 10K type strain sequencing project: providing services to taxonomists for standard genome sequencing and annotation.</title>
        <authorList>
            <consortium name="The Broad Institute Genomics Platform"/>
            <consortium name="The Broad Institute Genome Sequencing Center for Infectious Disease"/>
            <person name="Wu L."/>
            <person name="Ma J."/>
        </authorList>
    </citation>
    <scope>NUCLEOTIDE SEQUENCE [LARGE SCALE GENOMIC DNA]</scope>
    <source>
        <strain evidence="2">CGMCC 1.15422</strain>
    </source>
</reference>
<name>A0ABQ1WXG5_9FLAO</name>
<dbReference type="RefSeq" id="WP_011708862.1">
    <property type="nucleotide sequence ID" value="NZ_BMIX01000011.1"/>
</dbReference>
<proteinExistence type="predicted"/>
<gene>
    <name evidence="1" type="ORF">GCM10011532_32110</name>
</gene>
<dbReference type="EMBL" id="BMIX01000011">
    <property type="protein sequence ID" value="GGG45717.1"/>
    <property type="molecule type" value="Genomic_DNA"/>
</dbReference>
<organism evidence="1 2">
    <name type="scientific">Christiangramia forsetii</name>
    <dbReference type="NCBI Taxonomy" id="411153"/>
    <lineage>
        <taxon>Bacteria</taxon>
        <taxon>Pseudomonadati</taxon>
        <taxon>Bacteroidota</taxon>
        <taxon>Flavobacteriia</taxon>
        <taxon>Flavobacteriales</taxon>
        <taxon>Flavobacteriaceae</taxon>
        <taxon>Christiangramia</taxon>
    </lineage>
</organism>
<keyword evidence="2" id="KW-1185">Reference proteome</keyword>
<evidence type="ECO:0000313" key="1">
    <source>
        <dbReference type="EMBL" id="GGG45717.1"/>
    </source>
</evidence>
<dbReference type="Proteomes" id="UP000605733">
    <property type="component" value="Unassembled WGS sequence"/>
</dbReference>
<comment type="caution">
    <text evidence="1">The sequence shown here is derived from an EMBL/GenBank/DDBJ whole genome shotgun (WGS) entry which is preliminary data.</text>
</comment>
<accession>A0ABQ1WXG5</accession>